<dbReference type="InterPro" id="IPR006573">
    <property type="entry name" value="NHR_dom"/>
</dbReference>
<dbReference type="PROSITE" id="PS50089">
    <property type="entry name" value="ZF_RING_2"/>
    <property type="match status" value="1"/>
</dbReference>
<evidence type="ECO:0000313" key="7">
    <source>
        <dbReference type="WBParaSite" id="SSTP_0000784400.1"/>
    </source>
</evidence>
<dbReference type="PROSITE" id="PS51065">
    <property type="entry name" value="NHR"/>
    <property type="match status" value="1"/>
</dbReference>
<dbReference type="STRING" id="6248.A0A0K0EED2"/>
<dbReference type="WBParaSite" id="TCONS_00007042.p1">
    <property type="protein sequence ID" value="TCONS_00007042.p1"/>
    <property type="gene ID" value="XLOC_005121"/>
</dbReference>
<dbReference type="AlphaFoldDB" id="A0A0K0EED2"/>
<dbReference type="Gene3D" id="3.30.40.10">
    <property type="entry name" value="Zinc/RING finger domain, C3HC4 (zinc finger)"/>
    <property type="match status" value="1"/>
</dbReference>
<evidence type="ECO:0000313" key="8">
    <source>
        <dbReference type="WBParaSite" id="TCONS_00007042.p1"/>
    </source>
</evidence>
<keyword evidence="1 3" id="KW-0863">Zinc-finger</keyword>
<dbReference type="Proteomes" id="UP000035681">
    <property type="component" value="Unplaced"/>
</dbReference>
<protein>
    <submittedName>
        <fullName evidence="7 8">RING-type domain-containing protein</fullName>
    </submittedName>
</protein>
<dbReference type="InterPro" id="IPR013083">
    <property type="entry name" value="Znf_RING/FYVE/PHD"/>
</dbReference>
<name>A0A0K0EED2_STRER</name>
<evidence type="ECO:0000256" key="3">
    <source>
        <dbReference type="PROSITE-ProRule" id="PRU00175"/>
    </source>
</evidence>
<dbReference type="WBParaSite" id="SSTP_0000784400.1">
    <property type="protein sequence ID" value="SSTP_0000784400.1"/>
    <property type="gene ID" value="SSTP_0000784400"/>
</dbReference>
<keyword evidence="2" id="KW-0862">Zinc</keyword>
<evidence type="ECO:0000256" key="1">
    <source>
        <dbReference type="ARBA" id="ARBA00022771"/>
    </source>
</evidence>
<dbReference type="SUPFAM" id="SSF57850">
    <property type="entry name" value="RING/U-box"/>
    <property type="match status" value="1"/>
</dbReference>
<evidence type="ECO:0000259" key="4">
    <source>
        <dbReference type="PROSITE" id="PS50089"/>
    </source>
</evidence>
<dbReference type="Gene3D" id="2.60.120.920">
    <property type="match status" value="1"/>
</dbReference>
<dbReference type="GO" id="GO:0008270">
    <property type="term" value="F:zinc ion binding"/>
    <property type="evidence" value="ECO:0007669"/>
    <property type="project" value="UniProtKB-KW"/>
</dbReference>
<keyword evidence="1 3" id="KW-0479">Metal-binding</keyword>
<sequence length="364" mass="41415">MSNGFHKICGTSVKIFNNKYAIFNPSAQKNDGYIFSIKPLEKYTKFTFSTWSDKHYDNGSIILGLTTINPETIIPNQLPENYHIFADSAQYTDIYNIPNNIIPAYDNQMSVYYTSNGAFIMHNDADDSTFLIGWIEPKPKLWLILKCTKEFKNIEFLHCRTILPNHVTDLYHISHTCRLNKMYESSLTPSKYMIIVAATDQGENNEKSSLILNQPNAGSMLSTPKVAGLGIDCIYPPSPNYENSLNSSTYSISPINIFNNNNDNQQKDNKLSHATINLLPLSQNQVNIRNTHYNIPISFVDKMNSRIMKSPINCVVCITNKRDFACYPCGHACLCQDCVNIFKCFENVCPICGKQIRDIIKIYF</sequence>
<dbReference type="Pfam" id="PF13920">
    <property type="entry name" value="zf-C3HC4_3"/>
    <property type="match status" value="1"/>
</dbReference>
<keyword evidence="6" id="KW-1185">Reference proteome</keyword>
<feature type="domain" description="NHR" evidence="5">
    <location>
        <begin position="2"/>
        <end position="159"/>
    </location>
</feature>
<feature type="domain" description="RING-type" evidence="4">
    <location>
        <begin position="314"/>
        <end position="352"/>
    </location>
</feature>
<dbReference type="InterPro" id="IPR001841">
    <property type="entry name" value="Znf_RING"/>
</dbReference>
<evidence type="ECO:0000256" key="2">
    <source>
        <dbReference type="ARBA" id="ARBA00022833"/>
    </source>
</evidence>
<dbReference type="Pfam" id="PF07177">
    <property type="entry name" value="Neuralized"/>
    <property type="match status" value="1"/>
</dbReference>
<evidence type="ECO:0000313" key="6">
    <source>
        <dbReference type="Proteomes" id="UP000035681"/>
    </source>
</evidence>
<accession>A0A0K0EED2</accession>
<organism evidence="7">
    <name type="scientific">Strongyloides stercoralis</name>
    <name type="common">Threadworm</name>
    <dbReference type="NCBI Taxonomy" id="6248"/>
    <lineage>
        <taxon>Eukaryota</taxon>
        <taxon>Metazoa</taxon>
        <taxon>Ecdysozoa</taxon>
        <taxon>Nematoda</taxon>
        <taxon>Chromadorea</taxon>
        <taxon>Rhabditida</taxon>
        <taxon>Tylenchina</taxon>
        <taxon>Panagrolaimomorpha</taxon>
        <taxon>Strongyloidoidea</taxon>
        <taxon>Strongyloididae</taxon>
        <taxon>Strongyloides</taxon>
    </lineage>
</organism>
<dbReference type="InterPro" id="IPR043136">
    <property type="entry name" value="B30.2/SPRY_sf"/>
</dbReference>
<evidence type="ECO:0000259" key="5">
    <source>
        <dbReference type="PROSITE" id="PS51065"/>
    </source>
</evidence>
<reference evidence="7" key="1">
    <citation type="submission" date="2015-08" db="UniProtKB">
        <authorList>
            <consortium name="WormBaseParasite"/>
        </authorList>
    </citation>
    <scope>IDENTIFICATION</scope>
</reference>
<proteinExistence type="predicted"/>